<comment type="subcellular location">
    <subcellularLocation>
        <location evidence="9">Cytoplasm</location>
    </subcellularLocation>
</comment>
<dbReference type="Proteomes" id="UP000319342">
    <property type="component" value="Chromosome"/>
</dbReference>
<evidence type="ECO:0000256" key="4">
    <source>
        <dbReference type="ARBA" id="ARBA00022801"/>
    </source>
</evidence>
<dbReference type="Gene3D" id="1.10.8.60">
    <property type="match status" value="1"/>
</dbReference>
<dbReference type="GO" id="GO:0005524">
    <property type="term" value="F:ATP binding"/>
    <property type="evidence" value="ECO:0007669"/>
    <property type="project" value="UniProtKB-UniRule"/>
</dbReference>
<keyword evidence="13" id="KW-1185">Reference proteome</keyword>
<dbReference type="PANTHER" id="PTHR42848">
    <property type="match status" value="1"/>
</dbReference>
<feature type="region of interest" description="Disordered" evidence="10">
    <location>
        <begin position="376"/>
        <end position="404"/>
    </location>
</feature>
<dbReference type="InterPro" id="IPR036388">
    <property type="entry name" value="WH-like_DNA-bd_sf"/>
</dbReference>
<dbReference type="GO" id="GO:0006310">
    <property type="term" value="P:DNA recombination"/>
    <property type="evidence" value="ECO:0007669"/>
    <property type="project" value="UniProtKB-UniRule"/>
</dbReference>
<feature type="binding site" evidence="9">
    <location>
        <position position="106"/>
    </location>
    <ligand>
        <name>ATP</name>
        <dbReference type="ChEBI" id="CHEBI:30616"/>
    </ligand>
</feature>
<dbReference type="InterPro" id="IPR008824">
    <property type="entry name" value="RuvB-like_N"/>
</dbReference>
<reference evidence="12 13" key="1">
    <citation type="submission" date="2019-02" db="EMBL/GenBank/DDBJ databases">
        <title>Deep-cultivation of Planctomycetes and their phenomic and genomic characterization uncovers novel biology.</title>
        <authorList>
            <person name="Wiegand S."/>
            <person name="Jogler M."/>
            <person name="Boedeker C."/>
            <person name="Pinto D."/>
            <person name="Vollmers J."/>
            <person name="Rivas-Marin E."/>
            <person name="Kohn T."/>
            <person name="Peeters S.H."/>
            <person name="Heuer A."/>
            <person name="Rast P."/>
            <person name="Oberbeckmann S."/>
            <person name="Bunk B."/>
            <person name="Jeske O."/>
            <person name="Meyerdierks A."/>
            <person name="Storesund J.E."/>
            <person name="Kallscheuer N."/>
            <person name="Luecker S."/>
            <person name="Lage O.M."/>
            <person name="Pohl T."/>
            <person name="Merkel B.J."/>
            <person name="Hornburger P."/>
            <person name="Mueller R.-W."/>
            <person name="Bruemmer F."/>
            <person name="Labrenz M."/>
            <person name="Spormann A.M."/>
            <person name="Op den Camp H."/>
            <person name="Overmann J."/>
            <person name="Amann R."/>
            <person name="Jetten M.S.M."/>
            <person name="Mascher T."/>
            <person name="Medema M.H."/>
            <person name="Devos D.P."/>
            <person name="Kaster A.-K."/>
            <person name="Ovreas L."/>
            <person name="Rohde M."/>
            <person name="Galperin M.Y."/>
            <person name="Jogler C."/>
        </authorList>
    </citation>
    <scope>NUCLEOTIDE SEQUENCE [LARGE SCALE GENOMIC DNA]</scope>
    <source>
        <strain evidence="12 13">Pla163</strain>
    </source>
</reference>
<protein>
    <recommendedName>
        <fullName evidence="9">Holliday junction branch migration complex subunit RuvB</fullName>
        <ecNumber evidence="9">3.6.4.-</ecNumber>
    </recommendedName>
</protein>
<feature type="binding site" evidence="9">
    <location>
        <position position="110"/>
    </location>
    <ligand>
        <name>Mg(2+)</name>
        <dbReference type="ChEBI" id="CHEBI:18420"/>
    </ligand>
</feature>
<feature type="binding site" evidence="9">
    <location>
        <position position="225"/>
    </location>
    <ligand>
        <name>ATP</name>
        <dbReference type="ChEBI" id="CHEBI:30616"/>
    </ligand>
</feature>
<name>A0A518D1M7_9BACT</name>
<dbReference type="SMART" id="SM00382">
    <property type="entry name" value="AAA"/>
    <property type="match status" value="1"/>
</dbReference>
<sequence length="404" mass="43827">MWDRGTSPSGYLDSMNVDEGANEGRQAYRPPTGADGGEATAGTERWTDPALGGAVREREDDRRLRPADFEEFVGQRRTLDNLKIAIGAARGRDEPVDHVLLSGPPGLGKTTLARILARESGGTLHATSGPALERPRDLVGILAQLRRGDVLFVDEIHRVPTAVEEYLYSAMEDFSIDFTLGDGERARVLPMTIEPFALVGATTREGLLSAPFRARFGLVERLVPYPVDDLVRIVERSARLLECPLDAAAARLIAERSRGTPRVANRFLRRVRDLSEVHRRAPDFATAADALARLGVDSNGLEDVDRHLLAYLADAEGRAVGLKTLAAALGESEDTIEEVFEPHLLRKGFLHKTPRGRIVTNAGLVAIGRTRRAASNDADDFGARRTDPGAATRGGHSLGTGTHE</sequence>
<dbReference type="Gene3D" id="1.10.10.10">
    <property type="entry name" value="Winged helix-like DNA-binding domain superfamily/Winged helix DNA-binding domain"/>
    <property type="match status" value="1"/>
</dbReference>
<dbReference type="Pfam" id="PF17864">
    <property type="entry name" value="AAA_lid_4"/>
    <property type="match status" value="1"/>
</dbReference>
<dbReference type="AlphaFoldDB" id="A0A518D1M7"/>
<evidence type="ECO:0000256" key="6">
    <source>
        <dbReference type="ARBA" id="ARBA00023125"/>
    </source>
</evidence>
<comment type="domain">
    <text evidence="9">Has 3 domains, the large (RuvB-L) and small ATPase (RuvB-S) domains and the C-terminal head (RuvB-H) domain. The head domain binds DNA, while the ATPase domains jointly bind ATP, ADP or are empty depending on the state of the subunit in the translocation cycle. During a single DNA translocation step the structure of each domain remains the same, but their relative positions change.</text>
</comment>
<feature type="binding site" evidence="9">
    <location>
        <begin position="172"/>
        <end position="174"/>
    </location>
    <ligand>
        <name>ATP</name>
        <dbReference type="ChEBI" id="CHEBI:30616"/>
    </ligand>
</feature>
<evidence type="ECO:0000256" key="2">
    <source>
        <dbReference type="ARBA" id="ARBA00022741"/>
    </source>
</evidence>
<dbReference type="Gene3D" id="3.40.50.300">
    <property type="entry name" value="P-loop containing nucleotide triphosphate hydrolases"/>
    <property type="match status" value="1"/>
</dbReference>
<evidence type="ECO:0000256" key="9">
    <source>
        <dbReference type="HAMAP-Rule" id="MF_00016"/>
    </source>
</evidence>
<feature type="binding site" evidence="9">
    <location>
        <position position="64"/>
    </location>
    <ligand>
        <name>ATP</name>
        <dbReference type="ChEBI" id="CHEBI:30616"/>
    </ligand>
</feature>
<organism evidence="12 13">
    <name type="scientific">Rohdeia mirabilis</name>
    <dbReference type="NCBI Taxonomy" id="2528008"/>
    <lineage>
        <taxon>Bacteria</taxon>
        <taxon>Pseudomonadati</taxon>
        <taxon>Planctomycetota</taxon>
        <taxon>Planctomycetia</taxon>
        <taxon>Planctomycetia incertae sedis</taxon>
        <taxon>Rohdeia</taxon>
    </lineage>
</organism>
<comment type="subunit">
    <text evidence="9">Homohexamer. Forms an RuvA(8)-RuvB(12)-Holliday junction (HJ) complex. HJ DNA is sandwiched between 2 RuvA tetramers; dsDNA enters through RuvA and exits via RuvB. An RuvB hexamer assembles on each DNA strand where it exits the tetramer. Each RuvB hexamer is contacted by two RuvA subunits (via domain III) on 2 adjacent RuvB subunits; this complex drives branch migration. In the full resolvosome a probable DNA-RuvA(4)-RuvB(12)-RuvC(2) complex forms which resolves the HJ.</text>
</comment>
<dbReference type="PANTHER" id="PTHR42848:SF1">
    <property type="entry name" value="HOLLIDAY JUNCTION BRANCH MIGRATION COMPLEX SUBUNIT RUVB"/>
    <property type="match status" value="1"/>
</dbReference>
<dbReference type="GO" id="GO:0016887">
    <property type="term" value="F:ATP hydrolysis activity"/>
    <property type="evidence" value="ECO:0007669"/>
    <property type="project" value="RHEA"/>
</dbReference>
<keyword evidence="3 9" id="KW-0227">DNA damage</keyword>
<evidence type="ECO:0000259" key="11">
    <source>
        <dbReference type="SMART" id="SM00382"/>
    </source>
</evidence>
<evidence type="ECO:0000256" key="7">
    <source>
        <dbReference type="ARBA" id="ARBA00023172"/>
    </source>
</evidence>
<dbReference type="InterPro" id="IPR004605">
    <property type="entry name" value="DNA_helicase_Holl-junc_RuvB"/>
</dbReference>
<feature type="binding site" evidence="9">
    <location>
        <position position="65"/>
    </location>
    <ligand>
        <name>ATP</name>
        <dbReference type="ChEBI" id="CHEBI:30616"/>
    </ligand>
</feature>
<keyword evidence="6 9" id="KW-0238">DNA-binding</keyword>
<dbReference type="InterPro" id="IPR003593">
    <property type="entry name" value="AAA+_ATPase"/>
</dbReference>
<dbReference type="HAMAP" id="MF_00016">
    <property type="entry name" value="DNA_HJ_migration_RuvB"/>
    <property type="match status" value="1"/>
</dbReference>
<evidence type="ECO:0000256" key="3">
    <source>
        <dbReference type="ARBA" id="ARBA00022763"/>
    </source>
</evidence>
<dbReference type="GO" id="GO:0048476">
    <property type="term" value="C:Holliday junction resolvase complex"/>
    <property type="evidence" value="ECO:0007669"/>
    <property type="project" value="UniProtKB-UniRule"/>
</dbReference>
<proteinExistence type="inferred from homology"/>
<accession>A0A518D1M7</accession>
<feature type="binding site" evidence="9">
    <location>
        <position position="215"/>
    </location>
    <ligand>
        <name>ATP</name>
        <dbReference type="ChEBI" id="CHEBI:30616"/>
    </ligand>
</feature>
<feature type="region of interest" description="Disordered" evidence="10">
    <location>
        <begin position="1"/>
        <end position="46"/>
    </location>
</feature>
<evidence type="ECO:0000256" key="10">
    <source>
        <dbReference type="SAM" id="MobiDB-lite"/>
    </source>
</evidence>
<feature type="binding site" evidence="9">
    <location>
        <position position="352"/>
    </location>
    <ligand>
        <name>DNA</name>
        <dbReference type="ChEBI" id="CHEBI:16991"/>
    </ligand>
</feature>
<evidence type="ECO:0000313" key="13">
    <source>
        <dbReference type="Proteomes" id="UP000319342"/>
    </source>
</evidence>
<keyword evidence="7 9" id="KW-0233">DNA recombination</keyword>
<evidence type="ECO:0000256" key="1">
    <source>
        <dbReference type="ARBA" id="ARBA00022490"/>
    </source>
</evidence>
<comment type="function">
    <text evidence="9">The RuvA-RuvB-RuvC complex processes Holliday junction (HJ) DNA during genetic recombination and DNA repair, while the RuvA-RuvB complex plays an important role in the rescue of blocked DNA replication forks via replication fork reversal (RFR). RuvA specifically binds to HJ cruciform DNA, conferring on it an open structure. The RuvB hexamer acts as an ATP-dependent pump, pulling dsDNA into and through the RuvAB complex. RuvB forms 2 homohexamers on either side of HJ DNA bound by 1 or 2 RuvA tetramers; 4 subunits per hexamer contact DNA at a time. Coordinated motions by a converter formed by DNA-disengaged RuvB subunits stimulates ATP hydrolysis and nucleotide exchange. Immobilization of the converter enables RuvB to convert the ATP-contained energy into a lever motion, pulling 2 nucleotides of DNA out of the RuvA tetramer per ATP hydrolyzed, thus driving DNA branch migration. The RuvB motors rotate together with the DNA substrate, which together with the progressing nucleotide cycle form the mechanistic basis for DNA recombination by continuous HJ branch migration. Branch migration allows RuvC to scan DNA until it finds its consensus sequence, where it cleaves and resolves cruciform DNA.</text>
</comment>
<feature type="binding site" evidence="9">
    <location>
        <position position="110"/>
    </location>
    <ligand>
        <name>ATP</name>
        <dbReference type="ChEBI" id="CHEBI:30616"/>
    </ligand>
</feature>
<dbReference type="InterPro" id="IPR036390">
    <property type="entry name" value="WH_DNA-bd_sf"/>
</dbReference>
<dbReference type="CDD" id="cd00009">
    <property type="entry name" value="AAA"/>
    <property type="match status" value="1"/>
</dbReference>
<feature type="binding site" evidence="9">
    <location>
        <position position="357"/>
    </location>
    <ligand>
        <name>DNA</name>
        <dbReference type="ChEBI" id="CHEBI:16991"/>
    </ligand>
</feature>
<evidence type="ECO:0000313" key="12">
    <source>
        <dbReference type="EMBL" id="QDU85349.1"/>
    </source>
</evidence>
<feature type="binding site" evidence="9">
    <location>
        <position position="111"/>
    </location>
    <ligand>
        <name>ATP</name>
        <dbReference type="ChEBI" id="CHEBI:30616"/>
    </ligand>
</feature>
<dbReference type="EMBL" id="CP036290">
    <property type="protein sequence ID" value="QDU85349.1"/>
    <property type="molecule type" value="Genomic_DNA"/>
</dbReference>
<evidence type="ECO:0000256" key="5">
    <source>
        <dbReference type="ARBA" id="ARBA00022840"/>
    </source>
</evidence>
<keyword evidence="8 9" id="KW-0234">DNA repair</keyword>
<feature type="binding site" evidence="9">
    <location>
        <position position="109"/>
    </location>
    <ligand>
        <name>ATP</name>
        <dbReference type="ChEBI" id="CHEBI:30616"/>
    </ligand>
</feature>
<dbReference type="NCBIfam" id="TIGR00635">
    <property type="entry name" value="ruvB"/>
    <property type="match status" value="1"/>
</dbReference>
<dbReference type="EC" id="3.6.4.-" evidence="9"/>
<dbReference type="SUPFAM" id="SSF52540">
    <property type="entry name" value="P-loop containing nucleoside triphosphate hydrolases"/>
    <property type="match status" value="1"/>
</dbReference>
<dbReference type="InterPro" id="IPR027417">
    <property type="entry name" value="P-loop_NTPase"/>
</dbReference>
<gene>
    <name evidence="9 12" type="primary">ruvB</name>
    <name evidence="12" type="ORF">Pla163_24770</name>
</gene>
<dbReference type="Pfam" id="PF05491">
    <property type="entry name" value="WHD_RuvB"/>
    <property type="match status" value="1"/>
</dbReference>
<dbReference type="Pfam" id="PF05496">
    <property type="entry name" value="RuvB_N"/>
    <property type="match status" value="1"/>
</dbReference>
<keyword evidence="5 9" id="KW-0067">ATP-binding</keyword>
<feature type="domain" description="AAA+ ATPase" evidence="11">
    <location>
        <begin position="95"/>
        <end position="226"/>
    </location>
</feature>
<keyword evidence="2 9" id="KW-0547">Nucleotide-binding</keyword>
<dbReference type="GO" id="GO:0009378">
    <property type="term" value="F:four-way junction helicase activity"/>
    <property type="evidence" value="ECO:0007669"/>
    <property type="project" value="InterPro"/>
</dbReference>
<keyword evidence="12" id="KW-0347">Helicase</keyword>
<dbReference type="GO" id="GO:0000400">
    <property type="term" value="F:four-way junction DNA binding"/>
    <property type="evidence" value="ECO:0007669"/>
    <property type="project" value="UniProtKB-UniRule"/>
</dbReference>
<dbReference type="InterPro" id="IPR041445">
    <property type="entry name" value="AAA_lid_4"/>
</dbReference>
<feature type="region of interest" description="Head domain (RuvB-H)" evidence="9">
    <location>
        <begin position="298"/>
        <end position="404"/>
    </location>
</feature>
<dbReference type="GO" id="GO:0005737">
    <property type="term" value="C:cytoplasm"/>
    <property type="evidence" value="ECO:0007669"/>
    <property type="project" value="UniProtKB-SubCell"/>
</dbReference>
<evidence type="ECO:0000256" key="8">
    <source>
        <dbReference type="ARBA" id="ARBA00023204"/>
    </source>
</evidence>
<keyword evidence="4 9" id="KW-0378">Hydrolase</keyword>
<feature type="binding site" evidence="9">
    <location>
        <position position="262"/>
    </location>
    <ligand>
        <name>ATP</name>
        <dbReference type="ChEBI" id="CHEBI:30616"/>
    </ligand>
</feature>
<keyword evidence="1 9" id="KW-0963">Cytoplasm</keyword>
<dbReference type="NCBIfam" id="NF000868">
    <property type="entry name" value="PRK00080.1"/>
    <property type="match status" value="1"/>
</dbReference>
<dbReference type="GO" id="GO:0006281">
    <property type="term" value="P:DNA repair"/>
    <property type="evidence" value="ECO:0007669"/>
    <property type="project" value="UniProtKB-UniRule"/>
</dbReference>
<comment type="caution">
    <text evidence="9">Lacks conserved residue(s) required for the propagation of feature annotation.</text>
</comment>
<dbReference type="InterPro" id="IPR008823">
    <property type="entry name" value="RuvB_wg_C"/>
</dbReference>
<dbReference type="SUPFAM" id="SSF46785">
    <property type="entry name" value="Winged helix' DNA-binding domain"/>
    <property type="match status" value="1"/>
</dbReference>
<comment type="catalytic activity">
    <reaction evidence="9">
        <text>ATP + H2O = ADP + phosphate + H(+)</text>
        <dbReference type="Rhea" id="RHEA:13065"/>
        <dbReference type="ChEBI" id="CHEBI:15377"/>
        <dbReference type="ChEBI" id="CHEBI:15378"/>
        <dbReference type="ChEBI" id="CHEBI:30616"/>
        <dbReference type="ChEBI" id="CHEBI:43474"/>
        <dbReference type="ChEBI" id="CHEBI:456216"/>
    </reaction>
</comment>
<comment type="similarity">
    <text evidence="9">Belongs to the RuvB family.</text>
</comment>